<feature type="region of interest" description="Disordered" evidence="1">
    <location>
        <begin position="87"/>
        <end position="135"/>
    </location>
</feature>
<keyword evidence="3" id="KW-1185">Reference proteome</keyword>
<proteinExistence type="predicted"/>
<dbReference type="EMBL" id="BSYO01000039">
    <property type="protein sequence ID" value="GMH31205.1"/>
    <property type="molecule type" value="Genomic_DNA"/>
</dbReference>
<sequence length="298" mass="33077">MKLQFQSLMVASGKVVEEERPCMGIVDVPKVENLDYNIESNELSLQTNSILVLETFNRGLLASLEASPVTIMEDIDAVKDGGHVGGVGDNHDGKFSSGSQQTKKMSERIELPSSRTFGEDGHGKQVTRELGDIPNGCKFGSGSREVNSGASTSHWLCHGRPPDASIPPIGHFVSSFHKEPSPIPDTLISTHHKGPIGVMLVKHRFSFMVLPKPNTSLKPLKWSSSFKNVTSLSERFRHIMLLPPVLVLRRSSRQTLSFKDITSFMCLSDIEGYRQRFAAPSMYYPPSAMPYQQRYNWG</sequence>
<reference evidence="2" key="1">
    <citation type="submission" date="2023-05" db="EMBL/GenBank/DDBJ databases">
        <title>Nepenthes gracilis genome sequencing.</title>
        <authorList>
            <person name="Fukushima K."/>
        </authorList>
    </citation>
    <scope>NUCLEOTIDE SEQUENCE</scope>
    <source>
        <strain evidence="2">SING2019-196</strain>
    </source>
</reference>
<feature type="compositionally biased region" description="Basic and acidic residues" evidence="1">
    <location>
        <begin position="117"/>
        <end position="131"/>
    </location>
</feature>
<accession>A0AAD3TJU6</accession>
<evidence type="ECO:0000313" key="3">
    <source>
        <dbReference type="Proteomes" id="UP001279734"/>
    </source>
</evidence>
<organism evidence="2 3">
    <name type="scientific">Nepenthes gracilis</name>
    <name type="common">Slender pitcher plant</name>
    <dbReference type="NCBI Taxonomy" id="150966"/>
    <lineage>
        <taxon>Eukaryota</taxon>
        <taxon>Viridiplantae</taxon>
        <taxon>Streptophyta</taxon>
        <taxon>Embryophyta</taxon>
        <taxon>Tracheophyta</taxon>
        <taxon>Spermatophyta</taxon>
        <taxon>Magnoliopsida</taxon>
        <taxon>eudicotyledons</taxon>
        <taxon>Gunneridae</taxon>
        <taxon>Pentapetalae</taxon>
        <taxon>Caryophyllales</taxon>
        <taxon>Nepenthaceae</taxon>
        <taxon>Nepenthes</taxon>
    </lineage>
</organism>
<dbReference type="AlphaFoldDB" id="A0AAD3TJU6"/>
<name>A0AAD3TJU6_NEPGR</name>
<evidence type="ECO:0000256" key="1">
    <source>
        <dbReference type="SAM" id="MobiDB-lite"/>
    </source>
</evidence>
<gene>
    <name evidence="2" type="ORF">Nepgr_033048</name>
</gene>
<dbReference type="Proteomes" id="UP001279734">
    <property type="component" value="Unassembled WGS sequence"/>
</dbReference>
<evidence type="ECO:0000313" key="2">
    <source>
        <dbReference type="EMBL" id="GMH31205.1"/>
    </source>
</evidence>
<comment type="caution">
    <text evidence="2">The sequence shown here is derived from an EMBL/GenBank/DDBJ whole genome shotgun (WGS) entry which is preliminary data.</text>
</comment>
<protein>
    <submittedName>
        <fullName evidence="2">Uncharacterized protein</fullName>
    </submittedName>
</protein>